<feature type="region of interest" description="Disordered" evidence="1">
    <location>
        <begin position="84"/>
        <end position="136"/>
    </location>
</feature>
<accession>G0VH42</accession>
<dbReference type="Proteomes" id="UP000001640">
    <property type="component" value="Chromosome 6"/>
</dbReference>
<keyword evidence="2" id="KW-0472">Membrane</keyword>
<proteinExistence type="predicted"/>
<dbReference type="EMBL" id="HE576757">
    <property type="protein sequence ID" value="CCC70814.1"/>
    <property type="molecule type" value="Genomic_DNA"/>
</dbReference>
<dbReference type="GeneID" id="96904461"/>
<feature type="transmembrane region" description="Helical" evidence="2">
    <location>
        <begin position="30"/>
        <end position="50"/>
    </location>
</feature>
<reference key="2">
    <citation type="submission" date="2011-08" db="EMBL/GenBank/DDBJ databases">
        <title>Genome sequence of Naumovozyma castellii.</title>
        <authorList>
            <person name="Gordon J.L."/>
            <person name="Armisen D."/>
            <person name="Proux-Wera E."/>
            <person name="OhEigeartaigh S.S."/>
            <person name="Byrne K.P."/>
            <person name="Wolfe K.H."/>
        </authorList>
    </citation>
    <scope>NUCLEOTIDE SEQUENCE</scope>
    <source>
        <strain>Type strain:CBS 4309</strain>
    </source>
</reference>
<dbReference type="KEGG" id="ncs:NCAS_0F03300"/>
<evidence type="ECO:0000256" key="2">
    <source>
        <dbReference type="SAM" id="Phobius"/>
    </source>
</evidence>
<organism evidence="3 4">
    <name type="scientific">Naumovozyma castellii</name>
    <name type="common">Yeast</name>
    <name type="synonym">Saccharomyces castellii</name>
    <dbReference type="NCBI Taxonomy" id="27288"/>
    <lineage>
        <taxon>Eukaryota</taxon>
        <taxon>Fungi</taxon>
        <taxon>Dikarya</taxon>
        <taxon>Ascomycota</taxon>
        <taxon>Saccharomycotina</taxon>
        <taxon>Saccharomycetes</taxon>
        <taxon>Saccharomycetales</taxon>
        <taxon>Saccharomycetaceae</taxon>
        <taxon>Naumovozyma</taxon>
    </lineage>
</organism>
<name>G0VH42_NAUCA</name>
<keyword evidence="2" id="KW-1133">Transmembrane helix</keyword>
<dbReference type="RefSeq" id="XP_003677168.1">
    <property type="nucleotide sequence ID" value="XM_003677120.1"/>
</dbReference>
<dbReference type="AlphaFoldDB" id="G0VH42"/>
<dbReference type="HOGENOM" id="CLU_1548012_0_0_1"/>
<evidence type="ECO:0000313" key="4">
    <source>
        <dbReference type="Proteomes" id="UP000001640"/>
    </source>
</evidence>
<keyword evidence="4" id="KW-1185">Reference proteome</keyword>
<evidence type="ECO:0000313" key="3">
    <source>
        <dbReference type="EMBL" id="CCC70814.1"/>
    </source>
</evidence>
<evidence type="ECO:0000256" key="1">
    <source>
        <dbReference type="SAM" id="MobiDB-lite"/>
    </source>
</evidence>
<gene>
    <name evidence="3" type="primary">NCAS0F03300</name>
    <name evidence="3" type="ordered locus">NCAS_0F03300</name>
</gene>
<sequence>MAPIILKGEIENLNRIPSLLKRDKIVKRNVAVVTVVVIASFVGAMFILAVCSSCCNSDDDNKIRDSNNTSDNTVEQHQLQEQIHNNPEDYQLKNDPPSYNEISSPQETTSRQMPATVQRPPPSYQPAHRGTARSNPHCHDHVNHCRQHETQPHNNDTTLKVIAGIGIGALIFL</sequence>
<protein>
    <submittedName>
        <fullName evidence="3">Uncharacterized protein</fullName>
    </submittedName>
</protein>
<dbReference type="InParanoid" id="G0VH42"/>
<feature type="compositionally biased region" description="Polar residues" evidence="1">
    <location>
        <begin position="100"/>
        <end position="115"/>
    </location>
</feature>
<keyword evidence="2" id="KW-0812">Transmembrane</keyword>
<reference evidence="3 4" key="1">
    <citation type="journal article" date="2011" name="Proc. Natl. Acad. Sci. U.S.A.">
        <title>Evolutionary erosion of yeast sex chromosomes by mating-type switching accidents.</title>
        <authorList>
            <person name="Gordon J.L."/>
            <person name="Armisen D."/>
            <person name="Proux-Wera E."/>
            <person name="Oheigeartaigh S.S."/>
            <person name="Byrne K.P."/>
            <person name="Wolfe K.H."/>
        </authorList>
    </citation>
    <scope>NUCLEOTIDE SEQUENCE [LARGE SCALE GENOMIC DNA]</scope>
    <source>
        <strain evidence="4">ATCC 76901 / BCRC 22586 / CBS 4309 / NBRC 1992 / NRRL Y-12630</strain>
    </source>
</reference>